<dbReference type="CDD" id="cd17517">
    <property type="entry name" value="RMtype1_S_EcoKI_StySPI-TRD2-CR2_like"/>
    <property type="match status" value="1"/>
</dbReference>
<dbReference type="InterPro" id="IPR052021">
    <property type="entry name" value="Type-I_RS_S_subunit"/>
</dbReference>
<comment type="similarity">
    <text evidence="1">Belongs to the type-I restriction system S methylase family.</text>
</comment>
<dbReference type="EMBL" id="CP121270">
    <property type="protein sequence ID" value="WFP27340.1"/>
    <property type="molecule type" value="Genomic_DNA"/>
</dbReference>
<keyword evidence="3" id="KW-0238">DNA-binding</keyword>
<feature type="domain" description="Type I restriction modification DNA specificity" evidence="4">
    <location>
        <begin position="2"/>
        <end position="146"/>
    </location>
</feature>
<dbReference type="SUPFAM" id="SSF116734">
    <property type="entry name" value="DNA methylase specificity domain"/>
    <property type="match status" value="2"/>
</dbReference>
<evidence type="ECO:0000259" key="4">
    <source>
        <dbReference type="Pfam" id="PF01420"/>
    </source>
</evidence>
<feature type="domain" description="Type I restriction modification DNA specificity" evidence="4">
    <location>
        <begin position="224"/>
        <end position="331"/>
    </location>
</feature>
<keyword evidence="5" id="KW-0540">Nuclease</keyword>
<dbReference type="PANTHER" id="PTHR30408">
    <property type="entry name" value="TYPE-1 RESTRICTION ENZYME ECOKI SPECIFICITY PROTEIN"/>
    <property type="match status" value="1"/>
</dbReference>
<dbReference type="EC" id="3.1.21.-" evidence="5"/>
<dbReference type="PANTHER" id="PTHR30408:SF12">
    <property type="entry name" value="TYPE I RESTRICTION ENZYME MJAVIII SPECIFICITY SUBUNIT"/>
    <property type="match status" value="1"/>
</dbReference>
<gene>
    <name evidence="5" type="ORF">P9A14_21195</name>
</gene>
<proteinExistence type="inferred from homology"/>
<keyword evidence="5" id="KW-0255">Endonuclease</keyword>
<dbReference type="GO" id="GO:0009307">
    <property type="term" value="P:DNA restriction-modification system"/>
    <property type="evidence" value="ECO:0007669"/>
    <property type="project" value="UniProtKB-KW"/>
</dbReference>
<evidence type="ECO:0000313" key="5">
    <source>
        <dbReference type="EMBL" id="WFP27340.1"/>
    </source>
</evidence>
<dbReference type="InterPro" id="IPR044946">
    <property type="entry name" value="Restrct_endonuc_typeI_TRD_sf"/>
</dbReference>
<reference evidence="5" key="1">
    <citation type="submission" date="2023-04" db="EMBL/GenBank/DDBJ databases">
        <title>Complete genome sequence of a phthalic acid esters degrading bacterial strain.</title>
        <authorList>
            <person name="Weng L."/>
            <person name="Jia Y."/>
            <person name="Ren L."/>
        </authorList>
    </citation>
    <scope>NUCLEOTIDE SEQUENCE</scope>
    <source>
        <strain evidence="5">RL-LY01</strain>
    </source>
</reference>
<dbReference type="AlphaFoldDB" id="A0AAX3TEF5"/>
<dbReference type="Pfam" id="PF01420">
    <property type="entry name" value="Methylase_S"/>
    <property type="match status" value="2"/>
</dbReference>
<dbReference type="CDD" id="cd17267">
    <property type="entry name" value="RMtype1_S_EcoAO83I-TRD1-CR1_like"/>
    <property type="match status" value="1"/>
</dbReference>
<dbReference type="GO" id="GO:0004519">
    <property type="term" value="F:endonuclease activity"/>
    <property type="evidence" value="ECO:0007669"/>
    <property type="project" value="UniProtKB-KW"/>
</dbReference>
<dbReference type="Gene3D" id="3.90.220.20">
    <property type="entry name" value="DNA methylase specificity domains"/>
    <property type="match status" value="2"/>
</dbReference>
<dbReference type="InterPro" id="IPR000055">
    <property type="entry name" value="Restrct_endonuc_typeI_TRD"/>
</dbReference>
<accession>A0AAX3TEF5</accession>
<dbReference type="REBASE" id="707362">
    <property type="entry name" value="S.GhoLY01ORF21200P"/>
</dbReference>
<evidence type="ECO:0000313" key="6">
    <source>
        <dbReference type="Proteomes" id="UP001213504"/>
    </source>
</evidence>
<organism evidence="5 6">
    <name type="scientific">Gordonia hongkongensis</name>
    <dbReference type="NCBI Taxonomy" id="1701090"/>
    <lineage>
        <taxon>Bacteria</taxon>
        <taxon>Bacillati</taxon>
        <taxon>Actinomycetota</taxon>
        <taxon>Actinomycetes</taxon>
        <taxon>Mycobacteriales</taxon>
        <taxon>Gordoniaceae</taxon>
        <taxon>Gordonia</taxon>
    </lineage>
</organism>
<evidence type="ECO:0000256" key="3">
    <source>
        <dbReference type="ARBA" id="ARBA00023125"/>
    </source>
</evidence>
<evidence type="ECO:0000256" key="2">
    <source>
        <dbReference type="ARBA" id="ARBA00022747"/>
    </source>
</evidence>
<dbReference type="GO" id="GO:0003677">
    <property type="term" value="F:DNA binding"/>
    <property type="evidence" value="ECO:0007669"/>
    <property type="project" value="UniProtKB-KW"/>
</dbReference>
<protein>
    <submittedName>
        <fullName evidence="5">Restriction endonuclease subunit S</fullName>
        <ecNumber evidence="5">3.1.21.-</ecNumber>
    </submittedName>
</protein>
<dbReference type="GO" id="GO:0016787">
    <property type="term" value="F:hydrolase activity"/>
    <property type="evidence" value="ECO:0007669"/>
    <property type="project" value="UniProtKB-KW"/>
</dbReference>
<sequence>MSLGEICEFKYGKSLPAKQRVPGQVAVYGSNGQVGTHESSISSGVTIVVGRKGSLGEVHLAPGSCWPIDTTYFIDSSATEADLHWLYHRLKGLNLTSLNRAAAVPGLNREDAYRQRLLLPPLPEQRRIAAILDHADALRAKRRESIARLDELSQSIFHDMFSTLEWNAKFDSIISAGPTNGLYRPASDYGAGVPILRIDGFASGAVLSDSHQWKRLRADREEIQQYSLVAGDLVVNRVNALSHLGKSALISAISEPSVYESNMMRVRIDANRANSDFVLAWLQTRRAKQQILRKAKKAINQASINQADVKSLVLPLPPLELQYRFAERVEAVRVERAASERFNASADDLFYSLQSRAFRGEL</sequence>
<name>A0AAX3TEF5_9ACTN</name>
<keyword evidence="2" id="KW-0680">Restriction system</keyword>
<evidence type="ECO:0000256" key="1">
    <source>
        <dbReference type="ARBA" id="ARBA00010923"/>
    </source>
</evidence>
<keyword evidence="5" id="KW-0378">Hydrolase</keyword>
<dbReference type="Proteomes" id="UP001213504">
    <property type="component" value="Chromosome"/>
</dbReference>